<comment type="similarity">
    <text evidence="2">Belongs to the peptidase M13 family.</text>
</comment>
<evidence type="ECO:0000256" key="2">
    <source>
        <dbReference type="ARBA" id="ARBA00007357"/>
    </source>
</evidence>
<keyword evidence="4" id="KW-0479">Metal-binding</keyword>
<comment type="cofactor">
    <cofactor evidence="1">
        <name>Zn(2+)</name>
        <dbReference type="ChEBI" id="CHEBI:29105"/>
    </cofactor>
</comment>
<dbReference type="CDD" id="cd08662">
    <property type="entry name" value="M13"/>
    <property type="match status" value="1"/>
</dbReference>
<dbReference type="InterPro" id="IPR042089">
    <property type="entry name" value="Peptidase_M13_dom_2"/>
</dbReference>
<name>A0ABY7T3U8_9SPHI</name>
<evidence type="ECO:0000256" key="5">
    <source>
        <dbReference type="ARBA" id="ARBA00022801"/>
    </source>
</evidence>
<sequence length="672" mass="75882">MKKSLYLCLTAALLGISTYSDAQKKSFVDVAGIDPSIKPGDNFFRYVNGRWYDTVKIASDQSGVGSYSFMNIPQKKLLQNILDSVSKSKNTMGSVEQKVGDFYAAGIDMATINKRGYEPVKPTLARINAITSVPSLLQFVATEYKSGNRSIIAFGISPDDKNSKINIAHVYQGGIGLPDRDYYFKTDSPTLKIQQAYKQYISTLFQLTGSSAAVAAKDAAIVYDIQKQLAASHKTNIERRDVHANYHKLAIVSINKTQPNIGWVTLLANLGAVTDSVDMAQPAYYDKLNTILKSVSIADWKTYLKAGTLENYAETLGTPFIDASFQFSSVLSGQATQKSRRQIMTENVDSYLGQALGQLYVKRYFNEDAKKRVLVLVNNLQKSFENRINHLDWMSDSTKLKAKEKLYAITKKLGYPDKWKNYDRVQIARTKYFEDVLSLNQNSYQVELAKLNKPVDRTEWFTTPSTVTAYYNPSQNEVVFPAGILQYPYFDFSADDAINYGGIGMVIGHEMTHAFDDQGAQYDKDGNVKNWWTKEDYQKFKVKTNQLADLYSSFTVLDTVHVKGHLTLGENTADNGGVAIAYDAFKMTEQGKGNEKIDGFTPDQRFFISIARIWRVKTRDAFLRTYVNTNPHSPAMWRVNGPLMNFEPFYRAFNIQPGDKNYKAEDQRVKVW</sequence>
<dbReference type="InterPro" id="IPR000718">
    <property type="entry name" value="Peptidase_M13"/>
</dbReference>
<dbReference type="Gene3D" id="1.10.1380.10">
    <property type="entry name" value="Neutral endopeptidase , domain2"/>
    <property type="match status" value="1"/>
</dbReference>
<dbReference type="InterPro" id="IPR024079">
    <property type="entry name" value="MetalloPept_cat_dom_sf"/>
</dbReference>
<dbReference type="Proteomes" id="UP001216139">
    <property type="component" value="Chromosome"/>
</dbReference>
<dbReference type="Pfam" id="PF01431">
    <property type="entry name" value="Peptidase_M13"/>
    <property type="match status" value="1"/>
</dbReference>
<evidence type="ECO:0000256" key="3">
    <source>
        <dbReference type="ARBA" id="ARBA00022670"/>
    </source>
</evidence>
<keyword evidence="5" id="KW-0378">Hydrolase</keyword>
<feature type="chain" id="PRO_5045897803" evidence="8">
    <location>
        <begin position="23"/>
        <end position="672"/>
    </location>
</feature>
<evidence type="ECO:0000259" key="9">
    <source>
        <dbReference type="Pfam" id="PF01431"/>
    </source>
</evidence>
<keyword evidence="6" id="KW-0862">Zinc</keyword>
<dbReference type="RefSeq" id="WP_273629246.1">
    <property type="nucleotide sequence ID" value="NZ_CP117167.1"/>
</dbReference>
<dbReference type="PRINTS" id="PR00786">
    <property type="entry name" value="NEPRILYSIN"/>
</dbReference>
<keyword evidence="12" id="KW-1185">Reference proteome</keyword>
<dbReference type="SUPFAM" id="SSF55486">
    <property type="entry name" value="Metalloproteases ('zincins'), catalytic domain"/>
    <property type="match status" value="1"/>
</dbReference>
<protein>
    <submittedName>
        <fullName evidence="11">M13 family metallopeptidase</fullName>
    </submittedName>
</protein>
<evidence type="ECO:0000256" key="8">
    <source>
        <dbReference type="SAM" id="SignalP"/>
    </source>
</evidence>
<accession>A0ABY7T3U8</accession>
<dbReference type="PROSITE" id="PS51885">
    <property type="entry name" value="NEPRILYSIN"/>
    <property type="match status" value="1"/>
</dbReference>
<evidence type="ECO:0000259" key="10">
    <source>
        <dbReference type="Pfam" id="PF05649"/>
    </source>
</evidence>
<keyword evidence="8" id="KW-0732">Signal</keyword>
<keyword evidence="7" id="KW-0482">Metalloprotease</keyword>
<dbReference type="PANTHER" id="PTHR11733">
    <property type="entry name" value="ZINC METALLOPROTEASE FAMILY M13 NEPRILYSIN-RELATED"/>
    <property type="match status" value="1"/>
</dbReference>
<organism evidence="11 12">
    <name type="scientific">Mucilaginibacter jinjuensis</name>
    <dbReference type="NCBI Taxonomy" id="1176721"/>
    <lineage>
        <taxon>Bacteria</taxon>
        <taxon>Pseudomonadati</taxon>
        <taxon>Bacteroidota</taxon>
        <taxon>Sphingobacteriia</taxon>
        <taxon>Sphingobacteriales</taxon>
        <taxon>Sphingobacteriaceae</taxon>
        <taxon>Mucilaginibacter</taxon>
    </lineage>
</organism>
<evidence type="ECO:0000256" key="4">
    <source>
        <dbReference type="ARBA" id="ARBA00022723"/>
    </source>
</evidence>
<keyword evidence="3" id="KW-0645">Protease</keyword>
<dbReference type="Pfam" id="PF05649">
    <property type="entry name" value="Peptidase_M13_N"/>
    <property type="match status" value="1"/>
</dbReference>
<dbReference type="InterPro" id="IPR008753">
    <property type="entry name" value="Peptidase_M13_N"/>
</dbReference>
<dbReference type="EMBL" id="CP117167">
    <property type="protein sequence ID" value="WCT11057.1"/>
    <property type="molecule type" value="Genomic_DNA"/>
</dbReference>
<dbReference type="InterPro" id="IPR018497">
    <property type="entry name" value="Peptidase_M13_C"/>
</dbReference>
<reference evidence="11 12" key="1">
    <citation type="submission" date="2023-02" db="EMBL/GenBank/DDBJ databases">
        <title>Genome sequence of Mucilaginibacter jinjuensis strain KACC 16571.</title>
        <authorList>
            <person name="Kim S."/>
            <person name="Heo J."/>
            <person name="Kwon S.-W."/>
        </authorList>
    </citation>
    <scope>NUCLEOTIDE SEQUENCE [LARGE SCALE GENOMIC DNA]</scope>
    <source>
        <strain evidence="11 12">KACC 16571</strain>
    </source>
</reference>
<evidence type="ECO:0000256" key="1">
    <source>
        <dbReference type="ARBA" id="ARBA00001947"/>
    </source>
</evidence>
<gene>
    <name evidence="11" type="ORF">PQO05_20165</name>
</gene>
<evidence type="ECO:0000256" key="7">
    <source>
        <dbReference type="ARBA" id="ARBA00023049"/>
    </source>
</evidence>
<evidence type="ECO:0000256" key="6">
    <source>
        <dbReference type="ARBA" id="ARBA00022833"/>
    </source>
</evidence>
<dbReference type="Gene3D" id="3.40.390.10">
    <property type="entry name" value="Collagenase (Catalytic Domain)"/>
    <property type="match status" value="1"/>
</dbReference>
<evidence type="ECO:0000313" key="11">
    <source>
        <dbReference type="EMBL" id="WCT11057.1"/>
    </source>
</evidence>
<feature type="domain" description="Peptidase M13 C-terminal" evidence="9">
    <location>
        <begin position="469"/>
        <end position="669"/>
    </location>
</feature>
<proteinExistence type="inferred from homology"/>
<feature type="signal peptide" evidence="8">
    <location>
        <begin position="1"/>
        <end position="22"/>
    </location>
</feature>
<feature type="domain" description="Peptidase M13 N-terminal" evidence="10">
    <location>
        <begin position="39"/>
        <end position="416"/>
    </location>
</feature>
<dbReference type="PANTHER" id="PTHR11733:SF167">
    <property type="entry name" value="FI17812P1-RELATED"/>
    <property type="match status" value="1"/>
</dbReference>
<evidence type="ECO:0000313" key="12">
    <source>
        <dbReference type="Proteomes" id="UP001216139"/>
    </source>
</evidence>